<dbReference type="InterPro" id="IPR054329">
    <property type="entry name" value="ElaD/SseL-like_N"/>
</dbReference>
<feature type="domain" description="SseL-like C-terminal" evidence="14">
    <location>
        <begin position="158"/>
        <end position="330"/>
    </location>
</feature>
<evidence type="ECO:0000259" key="15">
    <source>
        <dbReference type="Pfam" id="PF22103"/>
    </source>
</evidence>
<dbReference type="GO" id="GO:0006508">
    <property type="term" value="P:proteolysis"/>
    <property type="evidence" value="ECO:0007669"/>
    <property type="project" value="UniProtKB-KW"/>
</dbReference>
<comment type="similarity">
    <text evidence="9">Belongs to the peptidase C79 family.</text>
</comment>
<comment type="caution">
    <text evidence="16">The sequence shown here is derived from an EMBL/GenBank/DDBJ whole genome shotgun (WGS) entry which is preliminary data.</text>
</comment>
<name>A0A1S1HT17_PROST</name>
<evidence type="ECO:0000313" key="17">
    <source>
        <dbReference type="Proteomes" id="UP000179588"/>
    </source>
</evidence>
<proteinExistence type="inferred from homology"/>
<evidence type="ECO:0000256" key="3">
    <source>
        <dbReference type="ARBA" id="ARBA00022525"/>
    </source>
</evidence>
<dbReference type="GO" id="GO:0005576">
    <property type="term" value="C:extracellular region"/>
    <property type="evidence" value="ECO:0007669"/>
    <property type="project" value="UniProtKB-SubCell"/>
</dbReference>
<keyword evidence="5" id="KW-0378">Hydrolase</keyword>
<evidence type="ECO:0000256" key="9">
    <source>
        <dbReference type="ARBA" id="ARBA00044952"/>
    </source>
</evidence>
<keyword evidence="3" id="KW-0964">Secreted</keyword>
<dbReference type="AlphaFoldDB" id="A0A1S1HT17"/>
<dbReference type="Pfam" id="PF22102">
    <property type="entry name" value="ElaD-SseL-like_C"/>
    <property type="match status" value="1"/>
</dbReference>
<evidence type="ECO:0000259" key="14">
    <source>
        <dbReference type="Pfam" id="PF22102"/>
    </source>
</evidence>
<keyword evidence="4" id="KW-0645">Protease</keyword>
<protein>
    <recommendedName>
        <fullName evidence="10">Deubiquitinase SseL</fullName>
    </recommendedName>
    <alternativeName>
        <fullName evidence="12">Deubiquitinating enzyme</fullName>
    </alternativeName>
    <alternativeName>
        <fullName evidence="11">Deubiquitinating protease</fullName>
    </alternativeName>
    <alternativeName>
        <fullName evidence="13">Salmonella secreted effector L</fullName>
    </alternativeName>
</protein>
<evidence type="ECO:0000256" key="7">
    <source>
        <dbReference type="ARBA" id="ARBA00023026"/>
    </source>
</evidence>
<evidence type="ECO:0000256" key="6">
    <source>
        <dbReference type="ARBA" id="ARBA00022807"/>
    </source>
</evidence>
<evidence type="ECO:0000256" key="12">
    <source>
        <dbReference type="ARBA" id="ARBA00045004"/>
    </source>
</evidence>
<dbReference type="RefSeq" id="WP_070928931.1">
    <property type="nucleotide sequence ID" value="NZ_VAUE01000013.1"/>
</dbReference>
<keyword evidence="17" id="KW-1185">Reference proteome</keyword>
<keyword evidence="6" id="KW-0788">Thiol protease</keyword>
<evidence type="ECO:0000256" key="10">
    <source>
        <dbReference type="ARBA" id="ARBA00044984"/>
    </source>
</evidence>
<evidence type="ECO:0000256" key="5">
    <source>
        <dbReference type="ARBA" id="ARBA00022801"/>
    </source>
</evidence>
<evidence type="ECO:0000313" key="16">
    <source>
        <dbReference type="EMBL" id="OHT23500.1"/>
    </source>
</evidence>
<evidence type="ECO:0000256" key="2">
    <source>
        <dbReference type="ARBA" id="ARBA00004613"/>
    </source>
</evidence>
<dbReference type="InterPro" id="IPR054328">
    <property type="entry name" value="SseL-like_C"/>
</dbReference>
<gene>
    <name evidence="16" type="ORF">A3Q29_06090</name>
</gene>
<dbReference type="GO" id="GO:0008234">
    <property type="term" value="F:cysteine-type peptidase activity"/>
    <property type="evidence" value="ECO:0007669"/>
    <property type="project" value="UniProtKB-KW"/>
</dbReference>
<evidence type="ECO:0000256" key="4">
    <source>
        <dbReference type="ARBA" id="ARBA00022670"/>
    </source>
</evidence>
<keyword evidence="7" id="KW-0843">Virulence</keyword>
<accession>A0A1S1HT17</accession>
<dbReference type="InterPro" id="IPR038765">
    <property type="entry name" value="Papain-like_cys_pep_sf"/>
</dbReference>
<dbReference type="OrthoDB" id="6505304at2"/>
<evidence type="ECO:0000256" key="8">
    <source>
        <dbReference type="ARBA" id="ARBA00023200"/>
    </source>
</evidence>
<sequence>MPNITNTLVHQIYYPDTNQISQASQANQLDQFCNGRIDGITSEILDTLVNAAAAGDLDSIEFLYNIALQEGKLGKVAEDALFDVFSLKIPGKIGVDKQIQQMGLQLYQIFANDRDNYNSINMLHKLSTQSKLAYIVGSAITNTTDRLNLSKFVFNEPDIWGSNRMINSDELGSGMQAVLKDSKKSKNFSLNYPMELALLDSQISQKEALWNKTECFAVNTGEHWIFFALYKQNNEKKALVFNSWHSLDKGIRKKLANVATHAGAKSLTYIEKDLQQSVPNGCALFVIKAIEKIAESPDEDPVKVLKDVRDVFLTHSIEEQEKFNFIARRQLYAMHMEKESTNESHS</sequence>
<dbReference type="SUPFAM" id="SSF54001">
    <property type="entry name" value="Cysteine proteinases"/>
    <property type="match status" value="1"/>
</dbReference>
<dbReference type="GO" id="GO:0030430">
    <property type="term" value="C:host cell cytoplasm"/>
    <property type="evidence" value="ECO:0007669"/>
    <property type="project" value="UniProtKB-SubCell"/>
</dbReference>
<dbReference type="Proteomes" id="UP000179588">
    <property type="component" value="Unassembled WGS sequence"/>
</dbReference>
<dbReference type="Pfam" id="PF22103">
    <property type="entry name" value="ElaD_SseL-like_N"/>
    <property type="match status" value="1"/>
</dbReference>
<comment type="subcellular location">
    <subcellularLocation>
        <location evidence="1">Host cytoplasm</location>
    </subcellularLocation>
    <subcellularLocation>
        <location evidence="2">Secreted</location>
    </subcellularLocation>
</comment>
<keyword evidence="8" id="KW-1035">Host cytoplasm</keyword>
<dbReference type="NCBIfam" id="NF008812">
    <property type="entry name" value="PRK11836.1"/>
    <property type="match status" value="1"/>
</dbReference>
<organism evidence="16 17">
    <name type="scientific">Providencia stuartii</name>
    <dbReference type="NCBI Taxonomy" id="588"/>
    <lineage>
        <taxon>Bacteria</taxon>
        <taxon>Pseudomonadati</taxon>
        <taxon>Pseudomonadota</taxon>
        <taxon>Gammaproteobacteria</taxon>
        <taxon>Enterobacterales</taxon>
        <taxon>Morganellaceae</taxon>
        <taxon>Providencia</taxon>
    </lineage>
</organism>
<dbReference type="EMBL" id="LVIE01000179">
    <property type="protein sequence ID" value="OHT23500.1"/>
    <property type="molecule type" value="Genomic_DNA"/>
</dbReference>
<evidence type="ECO:0000256" key="1">
    <source>
        <dbReference type="ARBA" id="ARBA00004192"/>
    </source>
</evidence>
<evidence type="ECO:0000256" key="11">
    <source>
        <dbReference type="ARBA" id="ARBA00044996"/>
    </source>
</evidence>
<evidence type="ECO:0000256" key="13">
    <source>
        <dbReference type="ARBA" id="ARBA00045015"/>
    </source>
</evidence>
<reference evidence="16 17" key="1">
    <citation type="submission" date="2016-03" db="EMBL/GenBank/DDBJ databases">
        <title>Genome sequence of Providencia stuartii strain, isolated from the salivary glands of larval Lucilia sericata.</title>
        <authorList>
            <person name="Yuan Y."/>
            <person name="Zhang Y."/>
            <person name="Fu S."/>
            <person name="Crippen T.L."/>
            <person name="Visi D."/>
            <person name="Benbow M.E."/>
            <person name="Allen M."/>
            <person name="Tomberlin J.K."/>
            <person name="Sze S.-H."/>
            <person name="Tarone A.M."/>
        </authorList>
    </citation>
    <scope>NUCLEOTIDE SEQUENCE [LARGE SCALE GENOMIC DNA]</scope>
    <source>
        <strain evidence="16 17">Crippen</strain>
    </source>
</reference>
<feature type="domain" description="ElaD/SseL-like N-terminal" evidence="15">
    <location>
        <begin position="43"/>
        <end position="144"/>
    </location>
</feature>